<evidence type="ECO:0000256" key="4">
    <source>
        <dbReference type="ARBA" id="ARBA00023125"/>
    </source>
</evidence>
<feature type="modified residue" description="4-aspartylphosphate" evidence="6">
    <location>
        <position position="53"/>
    </location>
</feature>
<dbReference type="Gene3D" id="6.10.250.690">
    <property type="match status" value="1"/>
</dbReference>
<keyword evidence="2" id="KW-0902">Two-component regulatory system</keyword>
<sequence length="228" mass="26265">MTTTILVVDDQASVRQLLREYLSEHGFKVITAADGQSALYTARHENPDLILLDLMMPRMDGYQFIKQFRQERQTPIIIITAREEESDAVLGLELGADDYVVKPFRLRELVARIRATLRRISGADQRMEILHVGDVWVDLQSRVVKVRGKEVYLTPLEFDLLVTLMRAPGRVFRREELANHLAESGFAGLNSTLNVHVRNLRCKIEKDPAHPEWIETVFGVGYRFHRLE</sequence>
<dbReference type="Pfam" id="PF00072">
    <property type="entry name" value="Response_reg"/>
    <property type="match status" value="1"/>
</dbReference>
<dbReference type="SUPFAM" id="SSF52172">
    <property type="entry name" value="CheY-like"/>
    <property type="match status" value="1"/>
</dbReference>
<dbReference type="Gene3D" id="3.40.50.2300">
    <property type="match status" value="1"/>
</dbReference>
<gene>
    <name evidence="10" type="ORF">SE15_01295</name>
</gene>
<dbReference type="InterPro" id="IPR001867">
    <property type="entry name" value="OmpR/PhoB-type_DNA-bd"/>
</dbReference>
<dbReference type="GO" id="GO:0005829">
    <property type="term" value="C:cytosol"/>
    <property type="evidence" value="ECO:0007669"/>
    <property type="project" value="TreeGrafter"/>
</dbReference>
<keyword evidence="5" id="KW-0804">Transcription</keyword>
<dbReference type="CDD" id="cd00383">
    <property type="entry name" value="trans_reg_C"/>
    <property type="match status" value="1"/>
</dbReference>
<dbReference type="InterPro" id="IPR036388">
    <property type="entry name" value="WH-like_DNA-bd_sf"/>
</dbReference>
<evidence type="ECO:0000256" key="6">
    <source>
        <dbReference type="PROSITE-ProRule" id="PRU00169"/>
    </source>
</evidence>
<feature type="domain" description="OmpR/PhoB-type" evidence="9">
    <location>
        <begin position="127"/>
        <end position="226"/>
    </location>
</feature>
<dbReference type="AlphaFoldDB" id="A0A0P6Y4A9"/>
<reference evidence="10 11" key="1">
    <citation type="submission" date="2015-07" db="EMBL/GenBank/DDBJ databases">
        <title>Whole genome sequence of Thermanaerothrix daxensis DSM 23592.</title>
        <authorList>
            <person name="Hemp J."/>
            <person name="Ward L.M."/>
            <person name="Pace L.A."/>
            <person name="Fischer W.W."/>
        </authorList>
    </citation>
    <scope>NUCLEOTIDE SEQUENCE [LARGE SCALE GENOMIC DNA]</scope>
    <source>
        <strain evidence="10 11">GNS-1</strain>
    </source>
</reference>
<evidence type="ECO:0000256" key="3">
    <source>
        <dbReference type="ARBA" id="ARBA00023015"/>
    </source>
</evidence>
<dbReference type="SMART" id="SM00448">
    <property type="entry name" value="REC"/>
    <property type="match status" value="1"/>
</dbReference>
<evidence type="ECO:0000256" key="1">
    <source>
        <dbReference type="ARBA" id="ARBA00022553"/>
    </source>
</evidence>
<evidence type="ECO:0000313" key="10">
    <source>
        <dbReference type="EMBL" id="KPL83892.1"/>
    </source>
</evidence>
<evidence type="ECO:0000256" key="7">
    <source>
        <dbReference type="PROSITE-ProRule" id="PRU01091"/>
    </source>
</evidence>
<comment type="caution">
    <text evidence="10">The sequence shown here is derived from an EMBL/GenBank/DDBJ whole genome shotgun (WGS) entry which is preliminary data.</text>
</comment>
<dbReference type="FunFam" id="1.10.10.10:FF:000018">
    <property type="entry name" value="DNA-binding response regulator ResD"/>
    <property type="match status" value="1"/>
</dbReference>
<evidence type="ECO:0000256" key="2">
    <source>
        <dbReference type="ARBA" id="ARBA00023012"/>
    </source>
</evidence>
<dbReference type="CDD" id="cd17574">
    <property type="entry name" value="REC_OmpR"/>
    <property type="match status" value="1"/>
</dbReference>
<protein>
    <submittedName>
        <fullName evidence="10">Transcriptional regulator</fullName>
    </submittedName>
</protein>
<dbReference type="STRING" id="869279.SE15_01295"/>
<keyword evidence="4 7" id="KW-0238">DNA-binding</keyword>
<dbReference type="RefSeq" id="WP_054520294.1">
    <property type="nucleotide sequence ID" value="NZ_LGKO01000002.1"/>
</dbReference>
<keyword evidence="11" id="KW-1185">Reference proteome</keyword>
<dbReference type="SMART" id="SM00862">
    <property type="entry name" value="Trans_reg_C"/>
    <property type="match status" value="1"/>
</dbReference>
<name>A0A0P6Y4A9_9CHLR</name>
<evidence type="ECO:0000259" key="8">
    <source>
        <dbReference type="PROSITE" id="PS50110"/>
    </source>
</evidence>
<keyword evidence="1 6" id="KW-0597">Phosphoprotein</keyword>
<dbReference type="InterPro" id="IPR039420">
    <property type="entry name" value="WalR-like"/>
</dbReference>
<evidence type="ECO:0000256" key="5">
    <source>
        <dbReference type="ARBA" id="ARBA00023163"/>
    </source>
</evidence>
<dbReference type="PROSITE" id="PS50110">
    <property type="entry name" value="RESPONSE_REGULATORY"/>
    <property type="match status" value="1"/>
</dbReference>
<dbReference type="PANTHER" id="PTHR48111:SF4">
    <property type="entry name" value="DNA-BINDING DUAL TRANSCRIPTIONAL REGULATOR OMPR"/>
    <property type="match status" value="1"/>
</dbReference>
<dbReference type="GO" id="GO:0032993">
    <property type="term" value="C:protein-DNA complex"/>
    <property type="evidence" value="ECO:0007669"/>
    <property type="project" value="TreeGrafter"/>
</dbReference>
<organism evidence="10 11">
    <name type="scientific">Thermanaerothrix daxensis</name>
    <dbReference type="NCBI Taxonomy" id="869279"/>
    <lineage>
        <taxon>Bacteria</taxon>
        <taxon>Bacillati</taxon>
        <taxon>Chloroflexota</taxon>
        <taxon>Anaerolineae</taxon>
        <taxon>Anaerolineales</taxon>
        <taxon>Anaerolineaceae</taxon>
        <taxon>Thermanaerothrix</taxon>
    </lineage>
</organism>
<dbReference type="GO" id="GO:0000156">
    <property type="term" value="F:phosphorelay response regulator activity"/>
    <property type="evidence" value="ECO:0007669"/>
    <property type="project" value="TreeGrafter"/>
</dbReference>
<evidence type="ECO:0000259" key="9">
    <source>
        <dbReference type="PROSITE" id="PS51755"/>
    </source>
</evidence>
<dbReference type="Proteomes" id="UP000050544">
    <property type="component" value="Unassembled WGS sequence"/>
</dbReference>
<dbReference type="OrthoDB" id="9792810at2"/>
<dbReference type="Pfam" id="PF00486">
    <property type="entry name" value="Trans_reg_C"/>
    <property type="match status" value="1"/>
</dbReference>
<dbReference type="InterPro" id="IPR011006">
    <property type="entry name" value="CheY-like_superfamily"/>
</dbReference>
<dbReference type="InterPro" id="IPR001789">
    <property type="entry name" value="Sig_transdc_resp-reg_receiver"/>
</dbReference>
<dbReference type="FunFam" id="3.40.50.2300:FF:000001">
    <property type="entry name" value="DNA-binding response regulator PhoB"/>
    <property type="match status" value="1"/>
</dbReference>
<dbReference type="Gene3D" id="1.10.10.10">
    <property type="entry name" value="Winged helix-like DNA-binding domain superfamily/Winged helix DNA-binding domain"/>
    <property type="match status" value="1"/>
</dbReference>
<feature type="DNA-binding region" description="OmpR/PhoB-type" evidence="7">
    <location>
        <begin position="127"/>
        <end position="226"/>
    </location>
</feature>
<dbReference type="PROSITE" id="PS51755">
    <property type="entry name" value="OMPR_PHOB"/>
    <property type="match status" value="1"/>
</dbReference>
<keyword evidence="3" id="KW-0805">Transcription regulation</keyword>
<dbReference type="GO" id="GO:0006355">
    <property type="term" value="P:regulation of DNA-templated transcription"/>
    <property type="evidence" value="ECO:0007669"/>
    <property type="project" value="InterPro"/>
</dbReference>
<proteinExistence type="predicted"/>
<dbReference type="EMBL" id="LGKO01000002">
    <property type="protein sequence ID" value="KPL83892.1"/>
    <property type="molecule type" value="Genomic_DNA"/>
</dbReference>
<evidence type="ECO:0000313" key="11">
    <source>
        <dbReference type="Proteomes" id="UP000050544"/>
    </source>
</evidence>
<dbReference type="PANTHER" id="PTHR48111">
    <property type="entry name" value="REGULATOR OF RPOS"/>
    <property type="match status" value="1"/>
</dbReference>
<dbReference type="GO" id="GO:0000976">
    <property type="term" value="F:transcription cis-regulatory region binding"/>
    <property type="evidence" value="ECO:0007669"/>
    <property type="project" value="TreeGrafter"/>
</dbReference>
<accession>A0A0P6Y4A9</accession>
<feature type="domain" description="Response regulatory" evidence="8">
    <location>
        <begin position="4"/>
        <end position="117"/>
    </location>
</feature>